<keyword evidence="2" id="KW-1185">Reference proteome</keyword>
<dbReference type="OrthoDB" id="9858456at2"/>
<protein>
    <submittedName>
        <fullName evidence="1">Uncharacterized protein</fullName>
    </submittedName>
</protein>
<reference evidence="1 2" key="1">
    <citation type="submission" date="2016-10" db="EMBL/GenBank/DDBJ databases">
        <authorList>
            <person name="de Groot N.N."/>
        </authorList>
    </citation>
    <scope>NUCLEOTIDE SEQUENCE [LARGE SCALE GENOMIC DNA]</scope>
    <source>
        <strain evidence="1 2">DSM 45610</strain>
    </source>
</reference>
<accession>A0A1H2X6R9</accession>
<sequence length="92" mass="10786">MNLNSYSLEYHIRSKQEEADECCQLPKQDTPSLFHRIGQRLGLTVQPTAKPEPPTPTIIDITEQRPSNLVFIQLYRNRSRHPKQRRSQRQSS</sequence>
<evidence type="ECO:0000313" key="1">
    <source>
        <dbReference type="EMBL" id="SDW88501.1"/>
    </source>
</evidence>
<dbReference type="EMBL" id="FNNQ01000007">
    <property type="protein sequence ID" value="SDW88501.1"/>
    <property type="molecule type" value="Genomic_DNA"/>
</dbReference>
<gene>
    <name evidence="1" type="ORF">SAMN05444487_107104</name>
</gene>
<dbReference type="AlphaFoldDB" id="A0A1H2X6R9"/>
<proteinExistence type="predicted"/>
<name>A0A1H2X6R9_9BACL</name>
<organism evidence="1 2">
    <name type="scientific">Marininema mesophilum</name>
    <dbReference type="NCBI Taxonomy" id="1048340"/>
    <lineage>
        <taxon>Bacteria</taxon>
        <taxon>Bacillati</taxon>
        <taxon>Bacillota</taxon>
        <taxon>Bacilli</taxon>
        <taxon>Bacillales</taxon>
        <taxon>Thermoactinomycetaceae</taxon>
        <taxon>Marininema</taxon>
    </lineage>
</organism>
<dbReference type="Proteomes" id="UP000198534">
    <property type="component" value="Unassembled WGS sequence"/>
</dbReference>
<dbReference type="RefSeq" id="WP_091739185.1">
    <property type="nucleotide sequence ID" value="NZ_FNNQ01000007.1"/>
</dbReference>
<evidence type="ECO:0000313" key="2">
    <source>
        <dbReference type="Proteomes" id="UP000198534"/>
    </source>
</evidence>